<dbReference type="InterPro" id="IPR011547">
    <property type="entry name" value="SLC26A/SulP_dom"/>
</dbReference>
<dbReference type="Pfam" id="PF01740">
    <property type="entry name" value="STAS"/>
    <property type="match status" value="1"/>
</dbReference>
<evidence type="ECO:0000313" key="7">
    <source>
        <dbReference type="EMBL" id="BBA68353.1"/>
    </source>
</evidence>
<dbReference type="EMBL" id="LC007963">
    <property type="protein sequence ID" value="BBA68353.1"/>
    <property type="molecule type" value="mRNA"/>
</dbReference>
<proteinExistence type="evidence at transcript level"/>
<evidence type="ECO:0000256" key="2">
    <source>
        <dbReference type="ARBA" id="ARBA00022692"/>
    </source>
</evidence>
<feature type="transmembrane region" description="Helical" evidence="5">
    <location>
        <begin position="343"/>
        <end position="362"/>
    </location>
</feature>
<feature type="transmembrane region" description="Helical" evidence="5">
    <location>
        <begin position="467"/>
        <end position="487"/>
    </location>
</feature>
<evidence type="ECO:0000256" key="1">
    <source>
        <dbReference type="ARBA" id="ARBA00004141"/>
    </source>
</evidence>
<keyword evidence="3 5" id="KW-1133">Transmembrane helix</keyword>
<dbReference type="InterPro" id="IPR001902">
    <property type="entry name" value="SLC26A/SulP_fam"/>
</dbReference>
<dbReference type="InterPro" id="IPR036513">
    <property type="entry name" value="STAS_dom_sf"/>
</dbReference>
<organism evidence="7">
    <name type="scientific">Phreagena okutanii</name>
    <dbReference type="NCBI Taxonomy" id="1298646"/>
    <lineage>
        <taxon>Eukaryota</taxon>
        <taxon>Metazoa</taxon>
        <taxon>Spiralia</taxon>
        <taxon>Lophotrochozoa</taxon>
        <taxon>Mollusca</taxon>
        <taxon>Bivalvia</taxon>
        <taxon>Autobranchia</taxon>
        <taxon>Heteroconchia</taxon>
        <taxon>Euheterodonta</taxon>
        <taxon>Imparidentia</taxon>
        <taxon>Neoheterodontei</taxon>
        <taxon>Venerida</taxon>
        <taxon>Glossoidea</taxon>
        <taxon>Vesicomyidae</taxon>
        <taxon>Phreagena</taxon>
    </lineage>
</organism>
<dbReference type="NCBIfam" id="TIGR00815">
    <property type="entry name" value="sulP"/>
    <property type="match status" value="1"/>
</dbReference>
<feature type="transmembrane region" description="Helical" evidence="5">
    <location>
        <begin position="524"/>
        <end position="552"/>
    </location>
</feature>
<dbReference type="GO" id="GO:0055085">
    <property type="term" value="P:transmembrane transport"/>
    <property type="evidence" value="ECO:0007669"/>
    <property type="project" value="InterPro"/>
</dbReference>
<name>A0A8K1Y529_9BIVA</name>
<sequence length="769" mass="84809">MTDKAQDEVDNLLETPEANREPGILIERSVFSQKHFDESYDAGSRSPSTLNEVVLKRLSKCACSGSCVKGFIFTIFPFINIVKNYSIREDLLGDIVSGLTVGIMHIPQGMAYGMLTTLPPVYGLYMSFFPVLLYFLFGSSKHVSMGTFAVACLMIGSAVSKGMQTVSLHPSASENASQSALEIVTMSSSRIIAVTGNLPWNQTNTTTTATLAADDTSAMSPEELDLRLQFAMSVTFLVGIIQLFMGVFRLGFVTVYLSDALISGFTTGAACHVFTSQIKHVFGIKTARYSGVFKLVYTYRDFFANIETANYVTILLSVACITVLYCTSRFINQNPKLKPKMFMPVPIELIVVVLGTVISYAIKLEENHGVVVVSDIPTGLPMPNTKCLTRLSTVVTDAVALAIVIFAISISMGKLLAKKHDYEVDANQELVAYGISTVVSSFLSTAAPSASLSRSLVQERVGGRTQVAGLVSCCLLLVVLLAIGPYFRTLPNCVLAAIIIVALRGMFLQVLDLKQLWNVSLLDFVVWMVAFLATVLLDVDLGLGMAVIFNIITVIVRSQRPHACVLGQLPGTDLYRDMRIYREAKEIPGIKIFRFEHSLFFVNKDHFRVLLYKKTMNPRTLKIAQKKREAKLKKLQKQEEATTTEMEEVPDGDVDVELKTRSEEVKVMVAADDSSNLEFHTIILDCSPWSYIDSMGVKVLAAVISEYKCVGITAILANCKEGVRDMFKKTKFYDTVGNSNIFVSVHDAVLHTLHLESPNYNNQDMNTNE</sequence>
<evidence type="ECO:0000256" key="3">
    <source>
        <dbReference type="ARBA" id="ARBA00022989"/>
    </source>
</evidence>
<evidence type="ECO:0000256" key="4">
    <source>
        <dbReference type="ARBA" id="ARBA00023136"/>
    </source>
</evidence>
<keyword evidence="4 5" id="KW-0472">Membrane</keyword>
<dbReference type="SUPFAM" id="SSF52091">
    <property type="entry name" value="SpoIIaa-like"/>
    <property type="match status" value="1"/>
</dbReference>
<accession>A0A8K1Y529</accession>
<feature type="transmembrane region" description="Helical" evidence="5">
    <location>
        <begin position="429"/>
        <end position="447"/>
    </location>
</feature>
<evidence type="ECO:0000256" key="5">
    <source>
        <dbReference type="SAM" id="Phobius"/>
    </source>
</evidence>
<dbReference type="Pfam" id="PF00916">
    <property type="entry name" value="Sulfate_transp"/>
    <property type="match status" value="1"/>
</dbReference>
<dbReference type="CDD" id="cd07042">
    <property type="entry name" value="STAS_SulP_like_sulfate_transporter"/>
    <property type="match status" value="1"/>
</dbReference>
<feature type="transmembrane region" description="Helical" evidence="5">
    <location>
        <begin position="234"/>
        <end position="257"/>
    </location>
</feature>
<keyword evidence="2 5" id="KW-0812">Transmembrane</keyword>
<gene>
    <name evidence="7" type="primary">slc26co4</name>
</gene>
<dbReference type="InterPro" id="IPR002645">
    <property type="entry name" value="STAS_dom"/>
</dbReference>
<evidence type="ECO:0000259" key="6">
    <source>
        <dbReference type="PROSITE" id="PS50801"/>
    </source>
</evidence>
<protein>
    <submittedName>
        <fullName evidence="7">Putative prestin</fullName>
    </submittedName>
</protein>
<reference evidence="7" key="1">
    <citation type="submission" date="2014-10" db="EMBL/GenBank/DDBJ databases">
        <title>Identification of genes related inorganic carbon uptake in the gill tissue of deep-sea clam Calyptogena okutanii.</title>
        <authorList>
            <person name="Hongo Y."/>
        </authorList>
    </citation>
    <scope>NUCLEOTIDE SEQUENCE</scope>
</reference>
<feature type="transmembrane region" description="Helical" evidence="5">
    <location>
        <begin position="311"/>
        <end position="331"/>
    </location>
</feature>
<dbReference type="AlphaFoldDB" id="A0A8K1Y529"/>
<dbReference type="PROSITE" id="PS50801">
    <property type="entry name" value="STAS"/>
    <property type="match status" value="1"/>
</dbReference>
<dbReference type="PANTHER" id="PTHR11814">
    <property type="entry name" value="SULFATE TRANSPORTER"/>
    <property type="match status" value="1"/>
</dbReference>
<comment type="subcellular location">
    <subcellularLocation>
        <location evidence="1">Membrane</location>
        <topology evidence="1">Multi-pass membrane protein</topology>
    </subcellularLocation>
</comment>
<dbReference type="Gene3D" id="3.30.750.24">
    <property type="entry name" value="STAS domain"/>
    <property type="match status" value="1"/>
</dbReference>
<feature type="transmembrane region" description="Helical" evidence="5">
    <location>
        <begin position="112"/>
        <end position="137"/>
    </location>
</feature>
<feature type="transmembrane region" description="Helical" evidence="5">
    <location>
        <begin position="398"/>
        <end position="417"/>
    </location>
</feature>
<feature type="transmembrane region" description="Helical" evidence="5">
    <location>
        <begin position="494"/>
        <end position="512"/>
    </location>
</feature>
<feature type="domain" description="STAS" evidence="6">
    <location>
        <begin position="580"/>
        <end position="752"/>
    </location>
</feature>
<dbReference type="GO" id="GO:0016020">
    <property type="term" value="C:membrane"/>
    <property type="evidence" value="ECO:0007669"/>
    <property type="project" value="UniProtKB-SubCell"/>
</dbReference>